<organism evidence="1 2">
    <name type="scientific">Aristaeella hokkaidonensis</name>
    <dbReference type="NCBI Taxonomy" id="3046382"/>
    <lineage>
        <taxon>Bacteria</taxon>
        <taxon>Bacillati</taxon>
        <taxon>Bacillota</taxon>
        <taxon>Clostridia</taxon>
        <taxon>Eubacteriales</taxon>
        <taxon>Aristaeellaceae</taxon>
        <taxon>Aristaeella</taxon>
    </lineage>
</organism>
<proteinExistence type="predicted"/>
<evidence type="ECO:0000313" key="1">
    <source>
        <dbReference type="EMBL" id="QUC67035.1"/>
    </source>
</evidence>
<accession>A0AC61N2V8</accession>
<dbReference type="EMBL" id="CP068393">
    <property type="protein sequence ID" value="QUC67035.1"/>
    <property type="molecule type" value="Genomic_DNA"/>
</dbReference>
<gene>
    <name evidence="1" type="ORF">JYE49_14575</name>
</gene>
<reference evidence="1" key="1">
    <citation type="submission" date="2021-01" db="EMBL/GenBank/DDBJ databases">
        <title>Complete genome sequence of Clostridiales bacterium R-7.</title>
        <authorList>
            <person name="Mahoney-Kurpe S.C."/>
            <person name="Palevich N."/>
            <person name="Koike S."/>
            <person name="Moon C.D."/>
            <person name="Attwood G.T."/>
        </authorList>
    </citation>
    <scope>NUCLEOTIDE SEQUENCE</scope>
    <source>
        <strain evidence="1">R-7</strain>
    </source>
</reference>
<name>A0AC61N2V8_9FIRM</name>
<dbReference type="Proteomes" id="UP000682782">
    <property type="component" value="Chromosome"/>
</dbReference>
<keyword evidence="2" id="KW-1185">Reference proteome</keyword>
<sequence>MKKLLAVLLTLALMLGMCSAVAEEEPIKLTLWTFQELHTQLYKEMEASWNANPDNPKIEIDMQVYPYDDMHSKLTLALQSGEGAPDIVDIEINQFANYLKGDIQLADINDIVEPIKDKLVMSRFNNYAKDGKYYGIDHHIGACIMFYNTEILEAAGINYQDIKTWEDYHEAGKVVLEKTGKPMCTWESTDCWSIYPLVNQHGGDWLTPDGQVRMDEPVVVNTLAFMKSMLDDGTAVAAPGGFHHAEEYYGEMNGGAFASVSMPFWYLNRFTDYMPDLSGKMKVAPMPLWSDGGHKSAQMGGTGTAVVKTSANLDIAKQWLAYATLSFEGCVKTWTILGFDPIMTEVYGAPEMMEPNKFFDYYGNDIFDMLKTLLDDIPDTCISEYFPAASDIVKQHMAYDLVIGGGDPEAIAQSCAQELRDAID</sequence>
<protein>
    <submittedName>
        <fullName evidence="1">Extracellular solute-binding protein</fullName>
    </submittedName>
</protein>
<evidence type="ECO:0000313" key="2">
    <source>
        <dbReference type="Proteomes" id="UP000682782"/>
    </source>
</evidence>